<keyword evidence="2" id="KW-1185">Reference proteome</keyword>
<dbReference type="RefSeq" id="WP_051514661.1">
    <property type="nucleotide sequence ID" value="NZ_AONB01000029.1"/>
</dbReference>
<accession>W9UQ19</accession>
<gene>
    <name evidence="1" type="ORF">D791_03850</name>
</gene>
<dbReference type="InterPro" id="IPR008554">
    <property type="entry name" value="Glutaredoxin-like"/>
</dbReference>
<reference evidence="1 2" key="2">
    <citation type="journal article" date="2015" name="Syst. Appl. Microbiol.">
        <title>Nitrincola nitratireducens sp. nov. isolated from a haloalkaline crater lake.</title>
        <authorList>
            <person name="Singh A."/>
            <person name="Vaidya B."/>
            <person name="Tanuku N.R."/>
            <person name="Pinnaka A.K."/>
        </authorList>
    </citation>
    <scope>NUCLEOTIDE SEQUENCE [LARGE SCALE GENOMIC DNA]</scope>
    <source>
        <strain evidence="1 2">AK23</strain>
    </source>
</reference>
<organism evidence="1 2">
    <name type="scientific">Nitrincola nitratireducens</name>
    <dbReference type="NCBI Taxonomy" id="1229521"/>
    <lineage>
        <taxon>Bacteria</taxon>
        <taxon>Pseudomonadati</taxon>
        <taxon>Pseudomonadota</taxon>
        <taxon>Gammaproteobacteria</taxon>
        <taxon>Oceanospirillales</taxon>
        <taxon>Oceanospirillaceae</taxon>
        <taxon>Nitrincola</taxon>
    </lineage>
</organism>
<reference evidence="2" key="1">
    <citation type="submission" date="2012-11" db="EMBL/GenBank/DDBJ databases">
        <authorList>
            <person name="Singh A."/>
            <person name="Pinnaka A.K."/>
            <person name="Vaidya B."/>
        </authorList>
    </citation>
    <scope>NUCLEOTIDE SEQUENCE [LARGE SCALE GENOMIC DNA]</scope>
    <source>
        <strain evidence="2">AK23</strain>
    </source>
</reference>
<dbReference type="Pfam" id="PF05768">
    <property type="entry name" value="Glrx-like"/>
    <property type="match status" value="1"/>
</dbReference>
<comment type="caution">
    <text evidence="1">The sequence shown here is derived from an EMBL/GenBank/DDBJ whole genome shotgun (WGS) entry which is preliminary data.</text>
</comment>
<evidence type="ECO:0000313" key="2">
    <source>
        <dbReference type="Proteomes" id="UP000019464"/>
    </source>
</evidence>
<name>W9UQ19_9GAMM</name>
<dbReference type="SUPFAM" id="SSF52833">
    <property type="entry name" value="Thioredoxin-like"/>
    <property type="match status" value="1"/>
</dbReference>
<dbReference type="OrthoDB" id="8537427at2"/>
<dbReference type="Gene3D" id="3.40.30.10">
    <property type="entry name" value="Glutaredoxin"/>
    <property type="match status" value="1"/>
</dbReference>
<protein>
    <recommendedName>
        <fullName evidence="3">Glutaredoxin-like domain (DUF836)</fullName>
    </recommendedName>
</protein>
<proteinExistence type="predicted"/>
<dbReference type="STRING" id="1229521.D791_03850"/>
<dbReference type="Proteomes" id="UP000019464">
    <property type="component" value="Unassembled WGS sequence"/>
</dbReference>
<evidence type="ECO:0008006" key="3">
    <source>
        <dbReference type="Google" id="ProtNLM"/>
    </source>
</evidence>
<dbReference type="EMBL" id="AONB01000029">
    <property type="protein sequence ID" value="EXJ09204.1"/>
    <property type="molecule type" value="Genomic_DNA"/>
</dbReference>
<evidence type="ECO:0000313" key="1">
    <source>
        <dbReference type="EMBL" id="EXJ09204.1"/>
    </source>
</evidence>
<dbReference type="AlphaFoldDB" id="W9UQ19"/>
<dbReference type="InterPro" id="IPR036249">
    <property type="entry name" value="Thioredoxin-like_sf"/>
</dbReference>
<sequence length="83" mass="9243">MLKLELMSTEGCHLCDEAEAVLQLSLPADQVEIDWVDIAYDDALMDQFATRIPVLYCPSTAQALDWPFSPEDVHAFLTSVLEG</sequence>